<keyword evidence="1" id="KW-0175">Coiled coil</keyword>
<reference evidence="4 5" key="1">
    <citation type="journal article" date="2024" name="bioRxiv">
        <title>A reference genome for Trichogramma kaykai: A tiny desert-dwelling parasitoid wasp with competing sex-ratio distorters.</title>
        <authorList>
            <person name="Culotta J."/>
            <person name="Lindsey A.R."/>
        </authorList>
    </citation>
    <scope>NUCLEOTIDE SEQUENCE [LARGE SCALE GENOMIC DNA]</scope>
    <source>
        <strain evidence="4 5">KSX58</strain>
    </source>
</reference>
<keyword evidence="2" id="KW-0472">Membrane</keyword>
<evidence type="ECO:0000256" key="2">
    <source>
        <dbReference type="SAM" id="Phobius"/>
    </source>
</evidence>
<keyword evidence="3" id="KW-0732">Signal</keyword>
<evidence type="ECO:0000256" key="1">
    <source>
        <dbReference type="SAM" id="Coils"/>
    </source>
</evidence>
<proteinExistence type="predicted"/>
<evidence type="ECO:0000313" key="4">
    <source>
        <dbReference type="EMBL" id="KAL3383941.1"/>
    </source>
</evidence>
<organism evidence="4 5">
    <name type="scientific">Trichogramma kaykai</name>
    <dbReference type="NCBI Taxonomy" id="54128"/>
    <lineage>
        <taxon>Eukaryota</taxon>
        <taxon>Metazoa</taxon>
        <taxon>Ecdysozoa</taxon>
        <taxon>Arthropoda</taxon>
        <taxon>Hexapoda</taxon>
        <taxon>Insecta</taxon>
        <taxon>Pterygota</taxon>
        <taxon>Neoptera</taxon>
        <taxon>Endopterygota</taxon>
        <taxon>Hymenoptera</taxon>
        <taxon>Apocrita</taxon>
        <taxon>Proctotrupomorpha</taxon>
        <taxon>Chalcidoidea</taxon>
        <taxon>Trichogrammatidae</taxon>
        <taxon>Trichogramma</taxon>
    </lineage>
</organism>
<evidence type="ECO:0000313" key="5">
    <source>
        <dbReference type="Proteomes" id="UP001627154"/>
    </source>
</evidence>
<feature type="chain" id="PRO_5044793226" evidence="3">
    <location>
        <begin position="24"/>
        <end position="1601"/>
    </location>
</feature>
<dbReference type="PANTHER" id="PTHR47018:SF1">
    <property type="entry name" value="TESMIN_TSO1-LIKE CXC DOMAIN-CONTAINING PROTEIN"/>
    <property type="match status" value="1"/>
</dbReference>
<evidence type="ECO:0000256" key="3">
    <source>
        <dbReference type="SAM" id="SignalP"/>
    </source>
</evidence>
<gene>
    <name evidence="4" type="ORF">TKK_020290</name>
</gene>
<feature type="transmembrane region" description="Helical" evidence="2">
    <location>
        <begin position="585"/>
        <end position="608"/>
    </location>
</feature>
<protein>
    <submittedName>
        <fullName evidence="4">Uncharacterized protein</fullName>
    </submittedName>
</protein>
<feature type="transmembrane region" description="Helical" evidence="2">
    <location>
        <begin position="552"/>
        <end position="573"/>
    </location>
</feature>
<dbReference type="PANTHER" id="PTHR47018">
    <property type="entry name" value="CXC DOMAIN-CONTAINING PROTEIN-RELATED"/>
    <property type="match status" value="1"/>
</dbReference>
<keyword evidence="2" id="KW-1133">Transmembrane helix</keyword>
<sequence length="1601" mass="182961">MLSEVQLLAFQFIFICFLGCANGHIAYECGSAATELRKISLNHVAECKIPHTEIKTEATQVQLLQLDNYQEIRVIQCKINIKRQIYHCGMHSHSSIVENGVAKFLQEMNHLSCAQLHLSRSYSYERKLTVSNLPVNATIKKPFIAAGTVDKEGHCSGEEYSDPFGSWKTVTVHAEVEISLYEQLARVDTAENKIHFSSGTACTLTYGSCIDSENGYSFWDPIPKDYCKFNHYSVLFEGRVQKTTDNSNGTIYPVVYTLSTPEYSFSLAITGQLDLCGHTVLRSEHPQLFTYETNGVTFASKRISITNIDLTAYVNSKFVYVEKILSVGMKQMYSDILRTQCELEKMILRNSIATASYAPDIFAYHLMQEPGYMAVLTSESAYITKCIAVDVEIVEHGDECYVELRVSHNNQTFFMTPITHILKTVGTKKVCNAIFPTEFEINKVWYSMLKELRPSVTAPQDLMPQTTATWLYRGPRYLATSGIYNTEDLKHYHESVMFMAEKQGLLNDVAKEVKTNTSPQSGGVLGNLLNDNAVEKWFSSFWSKLWIKFTTFGSFCSALISMMIFIQVIKFVIETVLNGIALHRIYGFSIHLLAAMWNSVTHFLVALYERAPRDNDIPQLAIQPRANNIPQPSAPAEEAVENENNVYITIEPEYNISFPSNSNEDTNTSKPVQQNNDICLKVRGNFDNYNNKRCEERYTLAPSRKKARLNVPAPEVHQVARDPEILFDYDNNCVICTYDLDRKHKKVSVFSDKTDKDHILNLFESKQVDEATIDRLKIGFNIAHQEISYHRLCYTSISNKKVPTEQSPQIPLRISQQKEAFEKLFKYIEQNSANLKFSLNELRKVLLPSKYDIRTIFKELEEKFKDEIRIEQRDGRQPIIFYKIERISDICCQWLMNDRISISDTHKKFFVEIAASMVSEDVKSAPLDCDSYPPSSKFLNDAKSCIPLLLDTFLINLFEINGEDPIENIGSKQFCGKLVKKTSIAHSIMCMIRPQFLSTLQLSIGIYIYRKSGSRLIIDMLSKLGACASYYKIRIYEALTIIHAPTLKFDGAFSQYVFDNTDHNVSTLDGKETFHCLGGITVYTPHHSIEYEGRIMKCKRMPSVFDLTQQNQIKEEPIGEISEFPLQNVEFVDVKKLLISKLDIFPKKYCAYILITALQIDNSPSWKGFFESITGDTSYEQSSIFCLPFINAPPSSLTTLNTAIHHAKQKSEDLNQKLCFITFDQPLYYKARGIVFQNPNFKNVKIRLRGFHLLMSYMGSIGHIMSGSGLQDLWCTIYAAESTKKMLTGHAYARALRAHILTFTAIGEIICGDFTYAPSTLTEIKRFYFSKEFQVGTINSNVKINRFRELFIERIETLEARGKTAKLWIQYFKMVTVMLQYIEAERLGDWALHLRSVKAMLPIFHAAGHFAYAKSAQIYLQDMAALEYEMKDCEDEFKKFTKEGYFTIRRSDKAWSEVWSDMVIEQTLNRFFGTDLRHGRGVTDGVVARYLFAMPAALDVMSCIEEYCQFESHLSEQHVDLSNSRIQRDRKDIEQLIFWLNNRKPFSENSSLISLSTGVIAVSSINCHLAFEVGERAMSKMVGKNVHDVSLSMADRVKNFI</sequence>
<name>A0ABD2VTW0_9HYME</name>
<dbReference type="EMBL" id="JBJJXI010000181">
    <property type="protein sequence ID" value="KAL3383941.1"/>
    <property type="molecule type" value="Genomic_DNA"/>
</dbReference>
<dbReference type="Proteomes" id="UP001627154">
    <property type="component" value="Unassembled WGS sequence"/>
</dbReference>
<keyword evidence="2" id="KW-0812">Transmembrane</keyword>
<comment type="caution">
    <text evidence="4">The sequence shown here is derived from an EMBL/GenBank/DDBJ whole genome shotgun (WGS) entry which is preliminary data.</text>
</comment>
<keyword evidence="5" id="KW-1185">Reference proteome</keyword>
<accession>A0ABD2VTW0</accession>
<feature type="coiled-coil region" evidence="1">
    <location>
        <begin position="1416"/>
        <end position="1443"/>
    </location>
</feature>
<feature type="signal peptide" evidence="3">
    <location>
        <begin position="1"/>
        <end position="23"/>
    </location>
</feature>
<dbReference type="Pfam" id="PF24664">
    <property type="entry name" value="Monjiviricetes_fusion"/>
    <property type="match status" value="1"/>
</dbReference>